<dbReference type="OrthoDB" id="526268at2"/>
<evidence type="ECO:0000259" key="1">
    <source>
        <dbReference type="Pfam" id="PF13439"/>
    </source>
</evidence>
<dbReference type="Pfam" id="PF13692">
    <property type="entry name" value="Glyco_trans_1_4"/>
    <property type="match status" value="1"/>
</dbReference>
<dbReference type="InterPro" id="IPR028098">
    <property type="entry name" value="Glyco_trans_4-like_N"/>
</dbReference>
<comment type="caution">
    <text evidence="2">The sequence shown here is derived from an EMBL/GenBank/DDBJ whole genome shotgun (WGS) entry which is preliminary data.</text>
</comment>
<keyword evidence="3" id="KW-1185">Reference proteome</keyword>
<dbReference type="PANTHER" id="PTHR12526:SF600">
    <property type="entry name" value="GLYCOSYL TRANSFERASE GROUP 1"/>
    <property type="match status" value="1"/>
</dbReference>
<dbReference type="EMBL" id="AAXW01000097">
    <property type="protein sequence ID" value="EAZ88210.1"/>
    <property type="molecule type" value="Genomic_DNA"/>
</dbReference>
<dbReference type="SUPFAM" id="SSF53756">
    <property type="entry name" value="UDP-Glycosyltransferase/glycogen phosphorylase"/>
    <property type="match status" value="1"/>
</dbReference>
<dbReference type="RefSeq" id="WP_008278714.1">
    <property type="nucleotide sequence ID" value="NZ_AAXW01000097.1"/>
</dbReference>
<dbReference type="Proteomes" id="UP000003781">
    <property type="component" value="Unassembled WGS sequence"/>
</dbReference>
<evidence type="ECO:0000313" key="2">
    <source>
        <dbReference type="EMBL" id="EAZ88210.1"/>
    </source>
</evidence>
<gene>
    <name evidence="2" type="ORF">CY0110_08621</name>
</gene>
<proteinExistence type="predicted"/>
<accession>A3IZ96</accession>
<sequence length="403" mass="46205">MIKSQIKTLFLTRYLPYPPLGGAALRNWQNINIMKEYGPVSIVSICSDKADDVELPGIKRWEHFVVNKSINFWENYRCKLWPIRRFGYPDVDKLYRKNILNQLKNSLNKFQPDIVIIEELWTFNYLRIIQQFPCKVILDDHNIEADLLEQNHGKLKLKLPRLKAIEKKFIQQADQVWVCSEDDKKLLNKLYGNSTDVYSIPNTININDYNKIYQGKEVYPSHLNPTNHNILFLGQYNYPPNAIAAKILIEKIYPQVKQQYPDTKLLLVGRNSNSQMRQASQQDPDIIVTGSVPDVRPYLAAASVMVVPLQTGGGTRLKILEALASGCPVISTSKGAEGIKIQDRVHLLIKETPEDIIKGIVEIWTNSSFKISLKEKGCQLVKSQYSWEAITPNIEKVIVKLLN</sequence>
<dbReference type="GO" id="GO:0016757">
    <property type="term" value="F:glycosyltransferase activity"/>
    <property type="evidence" value="ECO:0007669"/>
    <property type="project" value="TreeGrafter"/>
</dbReference>
<dbReference type="CDD" id="cd03801">
    <property type="entry name" value="GT4_PimA-like"/>
    <property type="match status" value="1"/>
</dbReference>
<dbReference type="eggNOG" id="COG0438">
    <property type="taxonomic scope" value="Bacteria"/>
</dbReference>
<dbReference type="AlphaFoldDB" id="A3IZ96"/>
<evidence type="ECO:0000313" key="3">
    <source>
        <dbReference type="Proteomes" id="UP000003781"/>
    </source>
</evidence>
<protein>
    <recommendedName>
        <fullName evidence="1">Glycosyltransferase subfamily 4-like N-terminal domain-containing protein</fullName>
    </recommendedName>
</protein>
<dbReference type="PANTHER" id="PTHR12526">
    <property type="entry name" value="GLYCOSYLTRANSFERASE"/>
    <property type="match status" value="1"/>
</dbReference>
<organism evidence="2 3">
    <name type="scientific">Crocosphaera chwakensis CCY0110</name>
    <dbReference type="NCBI Taxonomy" id="391612"/>
    <lineage>
        <taxon>Bacteria</taxon>
        <taxon>Bacillati</taxon>
        <taxon>Cyanobacteriota</taxon>
        <taxon>Cyanophyceae</taxon>
        <taxon>Oscillatoriophycideae</taxon>
        <taxon>Chroococcales</taxon>
        <taxon>Aphanothecaceae</taxon>
        <taxon>Crocosphaera</taxon>
        <taxon>Crocosphaera chwakensis</taxon>
    </lineage>
</organism>
<reference evidence="2 3" key="1">
    <citation type="submission" date="2007-03" db="EMBL/GenBank/DDBJ databases">
        <authorList>
            <person name="Stal L."/>
            <person name="Ferriera S."/>
            <person name="Johnson J."/>
            <person name="Kravitz S."/>
            <person name="Beeson K."/>
            <person name="Sutton G."/>
            <person name="Rogers Y.-H."/>
            <person name="Friedman R."/>
            <person name="Frazier M."/>
            <person name="Venter J.C."/>
        </authorList>
    </citation>
    <scope>NUCLEOTIDE SEQUENCE [LARGE SCALE GENOMIC DNA]</scope>
    <source>
        <strain evidence="2 3">CCY0110</strain>
    </source>
</reference>
<name>A3IZ96_9CHRO</name>
<dbReference type="Gene3D" id="3.40.50.2000">
    <property type="entry name" value="Glycogen Phosphorylase B"/>
    <property type="match status" value="2"/>
</dbReference>
<dbReference type="Pfam" id="PF13439">
    <property type="entry name" value="Glyco_transf_4"/>
    <property type="match status" value="1"/>
</dbReference>
<feature type="domain" description="Glycosyltransferase subfamily 4-like N-terminal" evidence="1">
    <location>
        <begin position="95"/>
        <end position="206"/>
    </location>
</feature>